<accession>A0A239TX81</accession>
<keyword evidence="3 6" id="KW-0378">Hydrolase</keyword>
<dbReference type="InterPro" id="IPR002477">
    <property type="entry name" value="Peptidoglycan-bd-like"/>
</dbReference>
<comment type="similarity">
    <text evidence="1">Belongs to the peptidase C40 family.</text>
</comment>
<keyword evidence="4" id="KW-0788">Thiol protease</keyword>
<evidence type="ECO:0000256" key="3">
    <source>
        <dbReference type="ARBA" id="ARBA00022801"/>
    </source>
</evidence>
<keyword evidence="2" id="KW-0645">Protease</keyword>
<evidence type="ECO:0000256" key="1">
    <source>
        <dbReference type="ARBA" id="ARBA00007074"/>
    </source>
</evidence>
<keyword evidence="7" id="KW-1185">Reference proteome</keyword>
<proteinExistence type="inferred from homology"/>
<dbReference type="Gene3D" id="3.90.1720.10">
    <property type="entry name" value="endopeptidase domain like (from Nostoc punctiforme)"/>
    <property type="match status" value="1"/>
</dbReference>
<organism evidence="6 7">
    <name type="scientific">Megamonas hypermegale</name>
    <dbReference type="NCBI Taxonomy" id="158847"/>
    <lineage>
        <taxon>Bacteria</taxon>
        <taxon>Bacillati</taxon>
        <taxon>Bacillota</taxon>
        <taxon>Negativicutes</taxon>
        <taxon>Selenomonadales</taxon>
        <taxon>Selenomonadaceae</taxon>
        <taxon>Megamonas</taxon>
    </lineage>
</organism>
<dbReference type="GO" id="GO:0008234">
    <property type="term" value="F:cysteine-type peptidase activity"/>
    <property type="evidence" value="ECO:0007669"/>
    <property type="project" value="UniProtKB-KW"/>
</dbReference>
<dbReference type="eggNOG" id="COG3409">
    <property type="taxonomic scope" value="Bacteria"/>
</dbReference>
<dbReference type="InterPro" id="IPR036366">
    <property type="entry name" value="PGBDSf"/>
</dbReference>
<dbReference type="GO" id="GO:0006508">
    <property type="term" value="P:proteolysis"/>
    <property type="evidence" value="ECO:0007669"/>
    <property type="project" value="UniProtKB-KW"/>
</dbReference>
<dbReference type="AlphaFoldDB" id="A0A239TX81"/>
<dbReference type="PANTHER" id="PTHR47053">
    <property type="entry name" value="MUREIN DD-ENDOPEPTIDASE MEPH-RELATED"/>
    <property type="match status" value="1"/>
</dbReference>
<evidence type="ECO:0000256" key="2">
    <source>
        <dbReference type="ARBA" id="ARBA00022670"/>
    </source>
</evidence>
<protein>
    <submittedName>
        <fullName evidence="6">Gamma-DL-glutamyl hydrolase</fullName>
        <ecNumber evidence="6">3.4.19.-</ecNumber>
    </submittedName>
</protein>
<dbReference type="InterPro" id="IPR000064">
    <property type="entry name" value="NLP_P60_dom"/>
</dbReference>
<dbReference type="PROSITE" id="PS51935">
    <property type="entry name" value="NLPC_P60"/>
    <property type="match status" value="1"/>
</dbReference>
<dbReference type="Pfam" id="PF01471">
    <property type="entry name" value="PG_binding_1"/>
    <property type="match status" value="1"/>
</dbReference>
<evidence type="ECO:0000259" key="5">
    <source>
        <dbReference type="PROSITE" id="PS51935"/>
    </source>
</evidence>
<dbReference type="SUPFAM" id="SSF47090">
    <property type="entry name" value="PGBD-like"/>
    <property type="match status" value="1"/>
</dbReference>
<dbReference type="InterPro" id="IPR036365">
    <property type="entry name" value="PGBD-like_sf"/>
</dbReference>
<dbReference type="SUPFAM" id="SSF54001">
    <property type="entry name" value="Cysteine proteinases"/>
    <property type="match status" value="1"/>
</dbReference>
<evidence type="ECO:0000313" key="7">
    <source>
        <dbReference type="Proteomes" id="UP000215383"/>
    </source>
</evidence>
<dbReference type="EC" id="3.4.19.-" evidence="6"/>
<sequence length="258" mass="28833">MGQIKKQNIFFCQMIVFLAAFLFFNNISFAAPILKLNSHGHDVIVLQQNLMRLKYSVSKVSGNYDKETQDAVKAFQKDNRLSVTGIVNRETWWAIKGGRPTISTSSTSSQTAKPTNSPIWDNISSVPYGRTFLDKKEVSSIISTAKNYMGVPYVFGGASPEEGFDCSGFLEYIFARNGIEIPRTADEQYKLGKLVRQSQLVAGDLVFFTTYEPGASHCGIYLGNDKFIHASSSRGIRVDDLNDSYWASRYYGGKHIVK</sequence>
<name>A0A239TX81_9FIRM</name>
<dbReference type="Proteomes" id="UP000215383">
    <property type="component" value="Chromosome 1"/>
</dbReference>
<dbReference type="PANTHER" id="PTHR47053:SF1">
    <property type="entry name" value="MUREIN DD-ENDOPEPTIDASE MEPH-RELATED"/>
    <property type="match status" value="1"/>
</dbReference>
<dbReference type="InterPro" id="IPR051202">
    <property type="entry name" value="Peptidase_C40"/>
</dbReference>
<evidence type="ECO:0000256" key="4">
    <source>
        <dbReference type="ARBA" id="ARBA00022807"/>
    </source>
</evidence>
<dbReference type="EMBL" id="LT906446">
    <property type="protein sequence ID" value="SNV02407.1"/>
    <property type="molecule type" value="Genomic_DNA"/>
</dbReference>
<dbReference type="Gene3D" id="1.10.101.10">
    <property type="entry name" value="PGBD-like superfamily/PGBD"/>
    <property type="match status" value="1"/>
</dbReference>
<gene>
    <name evidence="6" type="primary">pgdS_2</name>
    <name evidence="6" type="ORF">SAMEA4364220_01597</name>
</gene>
<evidence type="ECO:0000313" key="6">
    <source>
        <dbReference type="EMBL" id="SNV02407.1"/>
    </source>
</evidence>
<dbReference type="InterPro" id="IPR038765">
    <property type="entry name" value="Papain-like_cys_pep_sf"/>
</dbReference>
<feature type="domain" description="NlpC/P60" evidence="5">
    <location>
        <begin position="135"/>
        <end position="257"/>
    </location>
</feature>
<dbReference type="Pfam" id="PF00877">
    <property type="entry name" value="NLPC_P60"/>
    <property type="match status" value="1"/>
</dbReference>
<reference evidence="6 7" key="1">
    <citation type="submission" date="2017-06" db="EMBL/GenBank/DDBJ databases">
        <authorList>
            <consortium name="Pathogen Informatics"/>
        </authorList>
    </citation>
    <scope>NUCLEOTIDE SEQUENCE [LARGE SCALE GENOMIC DNA]</scope>
    <source>
        <strain evidence="6 7">NCTC10570</strain>
    </source>
</reference>
<dbReference type="eggNOG" id="COG0791">
    <property type="taxonomic scope" value="Bacteria"/>
</dbReference>